<dbReference type="Pfam" id="PF14257">
    <property type="entry name" value="DUF4349"/>
    <property type="match status" value="1"/>
</dbReference>
<proteinExistence type="predicted"/>
<feature type="transmembrane region" description="Helical" evidence="1">
    <location>
        <begin position="274"/>
        <end position="303"/>
    </location>
</feature>
<dbReference type="AlphaFoldDB" id="A0A0G1LSL5"/>
<evidence type="ECO:0000313" key="4">
    <source>
        <dbReference type="Proteomes" id="UP000034154"/>
    </source>
</evidence>
<dbReference type="EMBL" id="LCJB01000007">
    <property type="protein sequence ID" value="KKT71832.1"/>
    <property type="molecule type" value="Genomic_DNA"/>
</dbReference>
<evidence type="ECO:0000313" key="3">
    <source>
        <dbReference type="EMBL" id="KKT71832.1"/>
    </source>
</evidence>
<sequence>MQRKNKIIFAVIAGFVVFIPIVVIVAMVLSISAMRQSAVTGAMPAVETAEFPLTQKTMMNDSVVSSDLSFSSFYGSTAGETAAEVDQKIIKTGYLDIVVEAVDESAVKITALVTGAGGYIQDSSLYEREDGTKWGSITVRVTTKEFEKTLIEIKKLATAVNTETASGQDVTEEYTDLEARLKNSKAQEAEYLEILKKAVTVEDILNVQNYLGQTRQEIESLQGRIKYLENLTSYSTISVSLSEEPTLKIPSKEFRPWSTVKEAGQALIALGQNLIIYAIWFAILGGGLLLPIVIIAGLITLGFKMKRRKQKR</sequence>
<evidence type="ECO:0000256" key="1">
    <source>
        <dbReference type="SAM" id="Phobius"/>
    </source>
</evidence>
<keyword evidence="1" id="KW-0472">Membrane</keyword>
<feature type="transmembrane region" description="Helical" evidence="1">
    <location>
        <begin position="7"/>
        <end position="29"/>
    </location>
</feature>
<keyword evidence="1" id="KW-1133">Transmembrane helix</keyword>
<name>A0A0G1LSL5_9BACT</name>
<protein>
    <recommendedName>
        <fullName evidence="2">DUF4349 domain-containing protein</fullName>
    </recommendedName>
</protein>
<comment type="caution">
    <text evidence="3">The sequence shown here is derived from an EMBL/GenBank/DDBJ whole genome shotgun (WGS) entry which is preliminary data.</text>
</comment>
<dbReference type="InterPro" id="IPR025645">
    <property type="entry name" value="DUF4349"/>
</dbReference>
<keyword evidence="1" id="KW-0812">Transmembrane</keyword>
<dbReference type="Proteomes" id="UP000034154">
    <property type="component" value="Unassembled WGS sequence"/>
</dbReference>
<gene>
    <name evidence="3" type="ORF">UW63_C0007G0014</name>
</gene>
<feature type="domain" description="DUF4349" evidence="2">
    <location>
        <begin position="87"/>
        <end position="290"/>
    </location>
</feature>
<accession>A0A0G1LSL5</accession>
<reference evidence="3 4" key="1">
    <citation type="journal article" date="2015" name="Nature">
        <title>rRNA introns, odd ribosomes, and small enigmatic genomes across a large radiation of phyla.</title>
        <authorList>
            <person name="Brown C.T."/>
            <person name="Hug L.A."/>
            <person name="Thomas B.C."/>
            <person name="Sharon I."/>
            <person name="Castelle C.J."/>
            <person name="Singh A."/>
            <person name="Wilkins M.J."/>
            <person name="Williams K.H."/>
            <person name="Banfield J.F."/>
        </authorList>
    </citation>
    <scope>NUCLEOTIDE SEQUENCE [LARGE SCALE GENOMIC DNA]</scope>
</reference>
<organism evidence="3 4">
    <name type="scientific">Candidatus Uhrbacteria bacterium GW2011_GWF2_44_350</name>
    <dbReference type="NCBI Taxonomy" id="1619000"/>
    <lineage>
        <taxon>Bacteria</taxon>
        <taxon>Candidatus Uhriibacteriota</taxon>
    </lineage>
</organism>
<evidence type="ECO:0000259" key="2">
    <source>
        <dbReference type="Pfam" id="PF14257"/>
    </source>
</evidence>